<organism evidence="1 2">
    <name type="scientific">Enterococcus pallens ATCC BAA-351</name>
    <dbReference type="NCBI Taxonomy" id="1158607"/>
    <lineage>
        <taxon>Bacteria</taxon>
        <taxon>Bacillati</taxon>
        <taxon>Bacillota</taxon>
        <taxon>Bacilli</taxon>
        <taxon>Lactobacillales</taxon>
        <taxon>Enterococcaceae</taxon>
        <taxon>Enterococcus</taxon>
    </lineage>
</organism>
<protein>
    <submittedName>
        <fullName evidence="1">Uncharacterized protein</fullName>
    </submittedName>
</protein>
<comment type="caution">
    <text evidence="1">The sequence shown here is derived from an EMBL/GenBank/DDBJ whole genome shotgun (WGS) entry which is preliminary data.</text>
</comment>
<dbReference type="HOGENOM" id="CLU_2915373_0_0_9"/>
<accession>R2Q729</accession>
<dbReference type="RefSeq" id="WP_010758596.1">
    <property type="nucleotide sequence ID" value="NZ_ASWD01000004.1"/>
</dbReference>
<evidence type="ECO:0000313" key="2">
    <source>
        <dbReference type="Proteomes" id="UP000013782"/>
    </source>
</evidence>
<gene>
    <name evidence="1" type="ORF">UAU_03622</name>
</gene>
<sequence length="61" mass="6977">MMELQIVPDKKQVRLQQRVLSRTLTEIVFIHEAYSHVIGTEAKCAFCKKIPSAAKTVEAKY</sequence>
<dbReference type="EMBL" id="AJAQ01000035">
    <property type="protein sequence ID" value="EOH91083.1"/>
    <property type="molecule type" value="Genomic_DNA"/>
</dbReference>
<evidence type="ECO:0000313" key="1">
    <source>
        <dbReference type="EMBL" id="EOH91083.1"/>
    </source>
</evidence>
<name>R2Q729_9ENTE</name>
<proteinExistence type="predicted"/>
<keyword evidence="2" id="KW-1185">Reference proteome</keyword>
<reference evidence="1 2" key="1">
    <citation type="submission" date="2013-02" db="EMBL/GenBank/DDBJ databases">
        <title>The Genome Sequence of Enterococcus pallens BAA-351.</title>
        <authorList>
            <consortium name="The Broad Institute Genome Sequencing Platform"/>
            <consortium name="The Broad Institute Genome Sequencing Center for Infectious Disease"/>
            <person name="Earl A.M."/>
            <person name="Gilmore M.S."/>
            <person name="Lebreton F."/>
            <person name="Walker B."/>
            <person name="Young S.K."/>
            <person name="Zeng Q."/>
            <person name="Gargeya S."/>
            <person name="Fitzgerald M."/>
            <person name="Haas B."/>
            <person name="Abouelleil A."/>
            <person name="Alvarado L."/>
            <person name="Arachchi H.M."/>
            <person name="Berlin A.M."/>
            <person name="Chapman S.B."/>
            <person name="Dewar J."/>
            <person name="Goldberg J."/>
            <person name="Griggs A."/>
            <person name="Gujja S."/>
            <person name="Hansen M."/>
            <person name="Howarth C."/>
            <person name="Imamovic A."/>
            <person name="Larimer J."/>
            <person name="McCowan C."/>
            <person name="Murphy C."/>
            <person name="Neiman D."/>
            <person name="Pearson M."/>
            <person name="Priest M."/>
            <person name="Roberts A."/>
            <person name="Saif S."/>
            <person name="Shea T."/>
            <person name="Sisk P."/>
            <person name="Sykes S."/>
            <person name="Wortman J."/>
            <person name="Nusbaum C."/>
            <person name="Birren B."/>
        </authorList>
    </citation>
    <scope>NUCLEOTIDE SEQUENCE [LARGE SCALE GENOMIC DNA]</scope>
    <source>
        <strain evidence="1 2">ATCC BAA-351</strain>
    </source>
</reference>
<dbReference type="AlphaFoldDB" id="R2Q729"/>
<dbReference type="Proteomes" id="UP000013782">
    <property type="component" value="Unassembled WGS sequence"/>
</dbReference>
<dbReference type="PATRIC" id="fig|1158607.3.peg.3619"/>